<sequence length="121" mass="13374">MGPVEWTWLCPVGSTYFPPAARRLTLATPATKLRALHQVPRGHAAGVKQGSRSILPKNPALPRNGRRIRLRNSHCAQAWEGAEGNRRFHSQARRPAWCDCAWDRPCITPEGRAGGATEIES</sequence>
<accession>A0ABM7L2Q2</accession>
<keyword evidence="3" id="KW-1185">Reference proteome</keyword>
<organism evidence="2 3">
    <name type="scientific">Pseudomonas solani</name>
    <dbReference type="NCBI Taxonomy" id="2731552"/>
    <lineage>
        <taxon>Bacteria</taxon>
        <taxon>Pseudomonadati</taxon>
        <taxon>Pseudomonadota</taxon>
        <taxon>Gammaproteobacteria</taxon>
        <taxon>Pseudomonadales</taxon>
        <taxon>Pseudomonadaceae</taxon>
        <taxon>Pseudomonas</taxon>
    </lineage>
</organism>
<protein>
    <submittedName>
        <fullName evidence="2">Uncharacterized protein</fullName>
    </submittedName>
</protein>
<dbReference type="Proteomes" id="UP001064896">
    <property type="component" value="Chromosome"/>
</dbReference>
<dbReference type="EMBL" id="AP023081">
    <property type="protein sequence ID" value="BCD83834.1"/>
    <property type="molecule type" value="Genomic_DNA"/>
</dbReference>
<evidence type="ECO:0000313" key="3">
    <source>
        <dbReference type="Proteomes" id="UP001064896"/>
    </source>
</evidence>
<evidence type="ECO:0000313" key="2">
    <source>
        <dbReference type="EMBL" id="BCD83834.1"/>
    </source>
</evidence>
<feature type="region of interest" description="Disordered" evidence="1">
    <location>
        <begin position="41"/>
        <end position="63"/>
    </location>
</feature>
<name>A0ABM7L2Q2_9PSED</name>
<proteinExistence type="predicted"/>
<gene>
    <name evidence="2" type="ORF">PSm6_02410</name>
</gene>
<evidence type="ECO:0000256" key="1">
    <source>
        <dbReference type="SAM" id="MobiDB-lite"/>
    </source>
</evidence>
<reference evidence="2" key="1">
    <citation type="submission" date="2020-05" db="EMBL/GenBank/DDBJ databases">
        <title>Complete genome sequence of Pseudomonas sp. Sm006.</title>
        <authorList>
            <person name="Takeuchi K."/>
            <person name="Someya N."/>
        </authorList>
    </citation>
    <scope>NUCLEOTIDE SEQUENCE</scope>
    <source>
        <strain evidence="2">Sm006</strain>
    </source>
</reference>